<reference evidence="3" key="3">
    <citation type="submission" date="2025-09" db="UniProtKB">
        <authorList>
            <consortium name="Ensembl"/>
        </authorList>
    </citation>
    <scope>IDENTIFICATION</scope>
</reference>
<dbReference type="Proteomes" id="UP000007648">
    <property type="component" value="Unassembled WGS sequence"/>
</dbReference>
<dbReference type="InterPro" id="IPR020849">
    <property type="entry name" value="Small_GTPase_Ras-type"/>
</dbReference>
<evidence type="ECO:0000313" key="3">
    <source>
        <dbReference type="Ensembl" id="ENSSHAP00000036986.1"/>
    </source>
</evidence>
<dbReference type="AlphaFoldDB" id="A0A7N4PFR2"/>
<dbReference type="Ensembl" id="ENSSHAT00000047692.1">
    <property type="protein sequence ID" value="ENSSHAP00000036986.1"/>
    <property type="gene ID" value="ENSSHAG00000022676.1"/>
</dbReference>
<reference evidence="3 4" key="1">
    <citation type="journal article" date="2011" name="Proc. Natl. Acad. Sci. U.S.A.">
        <title>Genetic diversity and population structure of the endangered marsupial Sarcophilus harrisii (Tasmanian devil).</title>
        <authorList>
            <person name="Miller W."/>
            <person name="Hayes V.M."/>
            <person name="Ratan A."/>
            <person name="Petersen D.C."/>
            <person name="Wittekindt N.E."/>
            <person name="Miller J."/>
            <person name="Walenz B."/>
            <person name="Knight J."/>
            <person name="Qi J."/>
            <person name="Zhao F."/>
            <person name="Wang Q."/>
            <person name="Bedoya-Reina O.C."/>
            <person name="Katiyar N."/>
            <person name="Tomsho L.P."/>
            <person name="Kasson L.M."/>
            <person name="Hardie R.A."/>
            <person name="Woodbridge P."/>
            <person name="Tindall E.A."/>
            <person name="Bertelsen M.F."/>
            <person name="Dixon D."/>
            <person name="Pyecroft S."/>
            <person name="Helgen K.M."/>
            <person name="Lesk A.M."/>
            <person name="Pringle T.H."/>
            <person name="Patterson N."/>
            <person name="Zhang Y."/>
            <person name="Kreiss A."/>
            <person name="Woods G.M."/>
            <person name="Jones M.E."/>
            <person name="Schuster S.C."/>
        </authorList>
    </citation>
    <scope>NUCLEOTIDE SEQUENCE [LARGE SCALE GENOMIC DNA]</scope>
</reference>
<dbReference type="PRINTS" id="PR00449">
    <property type="entry name" value="RASTRNSFRMNG"/>
</dbReference>
<evidence type="ECO:0000256" key="2">
    <source>
        <dbReference type="ARBA" id="ARBA00023134"/>
    </source>
</evidence>
<reference evidence="3" key="2">
    <citation type="submission" date="2025-08" db="UniProtKB">
        <authorList>
            <consortium name="Ensembl"/>
        </authorList>
    </citation>
    <scope>IDENTIFICATION</scope>
</reference>
<dbReference type="GO" id="GO:0007165">
    <property type="term" value="P:signal transduction"/>
    <property type="evidence" value="ECO:0007669"/>
    <property type="project" value="InterPro"/>
</dbReference>
<dbReference type="SMART" id="SM00174">
    <property type="entry name" value="RHO"/>
    <property type="match status" value="1"/>
</dbReference>
<dbReference type="PANTHER" id="PTHR24070">
    <property type="entry name" value="RAS, DI-RAS, AND RHEB FAMILY MEMBERS OF SMALL GTPASE SUPERFAMILY"/>
    <property type="match status" value="1"/>
</dbReference>
<dbReference type="Pfam" id="PF00071">
    <property type="entry name" value="Ras"/>
    <property type="match status" value="1"/>
</dbReference>
<dbReference type="GO" id="GO:0016020">
    <property type="term" value="C:membrane"/>
    <property type="evidence" value="ECO:0007669"/>
    <property type="project" value="InterPro"/>
</dbReference>
<dbReference type="NCBIfam" id="TIGR00231">
    <property type="entry name" value="small_GTP"/>
    <property type="match status" value="1"/>
</dbReference>
<dbReference type="PROSITE" id="PS51419">
    <property type="entry name" value="RAB"/>
    <property type="match status" value="1"/>
</dbReference>
<dbReference type="InterPro" id="IPR027417">
    <property type="entry name" value="P-loop_NTPase"/>
</dbReference>
<dbReference type="Gene3D" id="3.40.50.300">
    <property type="entry name" value="P-loop containing nucleotide triphosphate hydrolases"/>
    <property type="match status" value="1"/>
</dbReference>
<sequence length="200" mass="22815">MGDPDEHRLVMYKMVVMGTCYVGKSALTIQFTKNNFITQYDPTVQDFYSKDTVVDEEPCQLDIVDSTGTEIFFSLRDQNVRWGEGFLVVYGVSDLYSFENVTILWDHVRSLKHANRVPMVLVANKVDVTDRLVDPRQGQEVARSLGVPYVETSAKTGEGVEQAFHELVVEIRKIRAEEEHKKLAKAKWRKTCGCKCCTIQ</sequence>
<keyword evidence="4" id="KW-1185">Reference proteome</keyword>
<keyword evidence="1" id="KW-0547">Nucleotide-binding</keyword>
<proteinExistence type="predicted"/>
<organism evidence="3 4">
    <name type="scientific">Sarcophilus harrisii</name>
    <name type="common">Tasmanian devil</name>
    <name type="synonym">Sarcophilus laniarius</name>
    <dbReference type="NCBI Taxonomy" id="9305"/>
    <lineage>
        <taxon>Eukaryota</taxon>
        <taxon>Metazoa</taxon>
        <taxon>Chordata</taxon>
        <taxon>Craniata</taxon>
        <taxon>Vertebrata</taxon>
        <taxon>Euteleostomi</taxon>
        <taxon>Mammalia</taxon>
        <taxon>Metatheria</taxon>
        <taxon>Dasyuromorphia</taxon>
        <taxon>Dasyuridae</taxon>
        <taxon>Sarcophilus</taxon>
    </lineage>
</organism>
<keyword evidence="2" id="KW-0342">GTP-binding</keyword>
<name>A0A7N4PFR2_SARHA</name>
<dbReference type="SMART" id="SM00175">
    <property type="entry name" value="RAB"/>
    <property type="match status" value="1"/>
</dbReference>
<dbReference type="PROSITE" id="PS51421">
    <property type="entry name" value="RAS"/>
    <property type="match status" value="1"/>
</dbReference>
<dbReference type="GO" id="GO:0003924">
    <property type="term" value="F:GTPase activity"/>
    <property type="evidence" value="ECO:0007669"/>
    <property type="project" value="InterPro"/>
</dbReference>
<dbReference type="GeneTree" id="ENSGT01020000234362"/>
<protein>
    <submittedName>
        <fullName evidence="3">Uncharacterized protein</fullName>
    </submittedName>
</protein>
<dbReference type="InterPro" id="IPR005225">
    <property type="entry name" value="Small_GTP-bd"/>
</dbReference>
<dbReference type="GO" id="GO:0005525">
    <property type="term" value="F:GTP binding"/>
    <property type="evidence" value="ECO:0007669"/>
    <property type="project" value="UniProtKB-KW"/>
</dbReference>
<dbReference type="PROSITE" id="PS51420">
    <property type="entry name" value="RHO"/>
    <property type="match status" value="1"/>
</dbReference>
<dbReference type="SUPFAM" id="SSF52540">
    <property type="entry name" value="P-loop containing nucleoside triphosphate hydrolases"/>
    <property type="match status" value="1"/>
</dbReference>
<dbReference type="SMART" id="SM00173">
    <property type="entry name" value="RAS"/>
    <property type="match status" value="1"/>
</dbReference>
<dbReference type="InParanoid" id="A0A7N4PFR2"/>
<evidence type="ECO:0000256" key="1">
    <source>
        <dbReference type="ARBA" id="ARBA00022741"/>
    </source>
</evidence>
<evidence type="ECO:0000313" key="4">
    <source>
        <dbReference type="Proteomes" id="UP000007648"/>
    </source>
</evidence>
<accession>A0A7N4PFR2</accession>
<dbReference type="FunFam" id="3.40.50.300:FF:001447">
    <property type="entry name" value="Ras-related protein Rab-1B"/>
    <property type="match status" value="1"/>
</dbReference>
<dbReference type="InterPro" id="IPR001806">
    <property type="entry name" value="Small_GTPase"/>
</dbReference>